<name>A0ABN8RD03_9CNID</name>
<evidence type="ECO:0000313" key="3">
    <source>
        <dbReference type="Proteomes" id="UP001159405"/>
    </source>
</evidence>
<dbReference type="EMBL" id="CALNXK010000223">
    <property type="protein sequence ID" value="CAH3177265.1"/>
    <property type="molecule type" value="Genomic_DNA"/>
</dbReference>
<evidence type="ECO:0000313" key="2">
    <source>
        <dbReference type="EMBL" id="CAH3177265.1"/>
    </source>
</evidence>
<feature type="domain" description="Glutamine amidotransferase" evidence="1">
    <location>
        <begin position="309"/>
        <end position="456"/>
    </location>
</feature>
<organism evidence="2 3">
    <name type="scientific">Porites lobata</name>
    <dbReference type="NCBI Taxonomy" id="104759"/>
    <lineage>
        <taxon>Eukaryota</taxon>
        <taxon>Metazoa</taxon>
        <taxon>Cnidaria</taxon>
        <taxon>Anthozoa</taxon>
        <taxon>Hexacorallia</taxon>
        <taxon>Scleractinia</taxon>
        <taxon>Fungiina</taxon>
        <taxon>Poritidae</taxon>
        <taxon>Porites</taxon>
    </lineage>
</organism>
<dbReference type="InterPro" id="IPR029062">
    <property type="entry name" value="Class_I_gatase-like"/>
</dbReference>
<reference evidence="2 3" key="1">
    <citation type="submission" date="2022-05" db="EMBL/GenBank/DDBJ databases">
        <authorList>
            <consortium name="Genoscope - CEA"/>
            <person name="William W."/>
        </authorList>
    </citation>
    <scope>NUCLEOTIDE SEQUENCE [LARGE SCALE GENOMIC DNA]</scope>
</reference>
<keyword evidence="3" id="KW-1185">Reference proteome</keyword>
<dbReference type="InterPro" id="IPR017926">
    <property type="entry name" value="GATASE"/>
</dbReference>
<dbReference type="Proteomes" id="UP001159405">
    <property type="component" value="Unassembled WGS sequence"/>
</dbReference>
<dbReference type="PROSITE" id="PS51273">
    <property type="entry name" value="GATASE_TYPE_1"/>
    <property type="match status" value="2"/>
</dbReference>
<evidence type="ECO:0000259" key="1">
    <source>
        <dbReference type="Pfam" id="PF00117"/>
    </source>
</evidence>
<accession>A0ABN8RD03</accession>
<dbReference type="InterPro" id="IPR044992">
    <property type="entry name" value="ChyE-like"/>
</dbReference>
<sequence length="496" mass="55037">MSANTLRLNVTHYGVLVCSDNEKLGGVLGVGKRYIDVFGNERKSELEEWHIFSTIYGELPSKEDLDTFTGFYISGSARSSNEDSKWVEDLKTFIRTAAKHPSKPRVVGVCFGHQVIAEALGGSVTVNPSGKFVLQSEKIETVDQYNRLYRAFRDLLESRGSLRLLESHEDCVASLPAGAQSLASSATCQHEMIQFTENIFGIQAHPEFNVQDMVKALIPSKLAAGKIDKAGQKFCEETLIEPLDSAKVVAALKKFDPKRFAVLVCEDAEKWGGKDHIGQHFKTLFERQDDTEWRWFDVCAGELPSEEDLAKFNGFVFSGSHHSVNDDKGWIRQAENFVVSLSAKPTSRLVGICFGHQLIAKALGGVVSKNPSGKFILQTEKVTATKESGVTSKLFENGPINVLESHSECVEELPPKAETLASSSTCKHEIVMFTENILGFQFHTEFTAEECEEKILPSLLSHNILTEKEGIKVQESLKIPVHSDQVNNAVRDFLHQ</sequence>
<dbReference type="Gene3D" id="3.40.50.880">
    <property type="match status" value="2"/>
</dbReference>
<dbReference type="PANTHER" id="PTHR42695">
    <property type="entry name" value="GLUTAMINE AMIDOTRANSFERASE YLR126C-RELATED"/>
    <property type="match status" value="1"/>
</dbReference>
<dbReference type="Pfam" id="PF00117">
    <property type="entry name" value="GATase"/>
    <property type="match status" value="2"/>
</dbReference>
<gene>
    <name evidence="2" type="ORF">PLOB_00019196</name>
</gene>
<feature type="domain" description="Glutamine amidotransferase" evidence="1">
    <location>
        <begin position="65"/>
        <end position="216"/>
    </location>
</feature>
<proteinExistence type="predicted"/>
<comment type="caution">
    <text evidence="2">The sequence shown here is derived from an EMBL/GenBank/DDBJ whole genome shotgun (WGS) entry which is preliminary data.</text>
</comment>
<dbReference type="PANTHER" id="PTHR42695:SF5">
    <property type="entry name" value="GLUTAMINE AMIDOTRANSFERASE YLR126C-RELATED"/>
    <property type="match status" value="1"/>
</dbReference>
<dbReference type="CDD" id="cd01741">
    <property type="entry name" value="GATase1_1"/>
    <property type="match status" value="2"/>
</dbReference>
<dbReference type="SUPFAM" id="SSF52317">
    <property type="entry name" value="Class I glutamine amidotransferase-like"/>
    <property type="match status" value="2"/>
</dbReference>
<protein>
    <recommendedName>
        <fullName evidence="1">Glutamine amidotransferase domain-containing protein</fullName>
    </recommendedName>
</protein>